<evidence type="ECO:0000313" key="2">
    <source>
        <dbReference type="Proteomes" id="UP000824533"/>
    </source>
</evidence>
<accession>A0ACC1CHA2</accession>
<comment type="caution">
    <text evidence="1">The sequence shown here is derived from an EMBL/GenBank/DDBJ whole genome shotgun (WGS) entry which is preliminary data.</text>
</comment>
<gene>
    <name evidence="1" type="ORF">K1T71_013726</name>
</gene>
<sequence>MANEAKIKELVKKRASIKAKLTQFISFLANAKSYEHLSDTQLLELELRLRKLESSYSAYDEFQSELEIISDSPEELYADREQFESQYYSQTAAARNLIAVNRKLSQQRSDSASEVGSGDNPTLVVQNSRQNNVRLPKINLPHFSGGYQDWLEFKDIYVSLIHNDKAIDEINKFHYLRTSLHGSAALIIRSLDFTAENYRNAWSLLCERYDNKQLLVNNHVKSLFSVNAIQRESSHGIRNIVDVTNKNLRALQTLKQPVEHWDTLIIFIMASKLDSVTSRHWEEHRNTLTDTPKLDAFIQFLRNRANLLETLEESRSNKEVNISNNKQKSFVVLPNNNNSNLNKMQSYVCPLCNNNHFIFNCDTFKSLPVQSRISKAKECKVCLNCLRPGHSYTKCKLSHCKYCKTKHNTLLHSHDDAPTLEHVALSANNDSYSSRHVLLSTALVKVLGADGREQHARVLLDNGSTANFVTQSLIGKLKLPMQISTRNINSMQRFQRVESLRQHFWRRFSNEYIFWLQNKTKWHSSKGELVEGALVVIKEKNTPPLMWLLGRIERVVPGNDGVARVADIRTKKRVIRRAFNSICCLPISSLEDKSSTPGVC</sequence>
<keyword evidence="2" id="KW-1185">Reference proteome</keyword>
<organism evidence="1 2">
    <name type="scientific">Dendrolimus kikuchii</name>
    <dbReference type="NCBI Taxonomy" id="765133"/>
    <lineage>
        <taxon>Eukaryota</taxon>
        <taxon>Metazoa</taxon>
        <taxon>Ecdysozoa</taxon>
        <taxon>Arthropoda</taxon>
        <taxon>Hexapoda</taxon>
        <taxon>Insecta</taxon>
        <taxon>Pterygota</taxon>
        <taxon>Neoptera</taxon>
        <taxon>Endopterygota</taxon>
        <taxon>Lepidoptera</taxon>
        <taxon>Glossata</taxon>
        <taxon>Ditrysia</taxon>
        <taxon>Bombycoidea</taxon>
        <taxon>Lasiocampidae</taxon>
        <taxon>Dendrolimus</taxon>
    </lineage>
</organism>
<dbReference type="EMBL" id="CM034412">
    <property type="protein sequence ID" value="KAJ0170954.1"/>
    <property type="molecule type" value="Genomic_DNA"/>
</dbReference>
<dbReference type="Proteomes" id="UP000824533">
    <property type="component" value="Linkage Group LG26"/>
</dbReference>
<name>A0ACC1CHA2_9NEOP</name>
<reference evidence="1 2" key="1">
    <citation type="journal article" date="2021" name="Front. Genet.">
        <title>Chromosome-Level Genome Assembly Reveals Significant Gene Expansion in the Toll and IMD Signaling Pathways of Dendrolimus kikuchii.</title>
        <authorList>
            <person name="Zhou J."/>
            <person name="Wu P."/>
            <person name="Xiong Z."/>
            <person name="Liu N."/>
            <person name="Zhao N."/>
            <person name="Ji M."/>
            <person name="Qiu Y."/>
            <person name="Yang B."/>
        </authorList>
    </citation>
    <scope>NUCLEOTIDE SEQUENCE [LARGE SCALE GENOMIC DNA]</scope>
    <source>
        <strain evidence="1">Ann1</strain>
    </source>
</reference>
<proteinExistence type="predicted"/>
<protein>
    <submittedName>
        <fullName evidence="1">Uncharacterized protein</fullName>
    </submittedName>
</protein>
<evidence type="ECO:0000313" key="1">
    <source>
        <dbReference type="EMBL" id="KAJ0170954.1"/>
    </source>
</evidence>